<dbReference type="AlphaFoldDB" id="A0A9W8AQB6"/>
<accession>A0A9W8AQB6</accession>
<comment type="caution">
    <text evidence="1">The sequence shown here is derived from an EMBL/GenBank/DDBJ whole genome shotgun (WGS) entry which is preliminary data.</text>
</comment>
<keyword evidence="2" id="KW-1185">Reference proteome</keyword>
<protein>
    <submittedName>
        <fullName evidence="1">rRNA processing protein</fullName>
    </submittedName>
</protein>
<dbReference type="EMBL" id="JANBPY010002063">
    <property type="protein sequence ID" value="KAJ1956771.1"/>
    <property type="molecule type" value="Genomic_DNA"/>
</dbReference>
<evidence type="ECO:0000313" key="2">
    <source>
        <dbReference type="Proteomes" id="UP001150925"/>
    </source>
</evidence>
<dbReference type="Proteomes" id="UP001150925">
    <property type="component" value="Unassembled WGS sequence"/>
</dbReference>
<sequence>MTRSTRKKKQQKQDFQKVKLKIGKKKALAANHTDTSFSARAIVLAAQNLRLDRDNEITSS</sequence>
<organism evidence="1 2">
    <name type="scientific">Dispira parvispora</name>
    <dbReference type="NCBI Taxonomy" id="1520584"/>
    <lineage>
        <taxon>Eukaryota</taxon>
        <taxon>Fungi</taxon>
        <taxon>Fungi incertae sedis</taxon>
        <taxon>Zoopagomycota</taxon>
        <taxon>Kickxellomycotina</taxon>
        <taxon>Dimargaritomycetes</taxon>
        <taxon>Dimargaritales</taxon>
        <taxon>Dimargaritaceae</taxon>
        <taxon>Dispira</taxon>
    </lineage>
</organism>
<dbReference type="OrthoDB" id="361362at2759"/>
<proteinExistence type="predicted"/>
<gene>
    <name evidence="1" type="primary">IPI1_2</name>
    <name evidence="1" type="ORF">IWQ62_005229</name>
</gene>
<name>A0A9W8AQB6_9FUNG</name>
<evidence type="ECO:0000313" key="1">
    <source>
        <dbReference type="EMBL" id="KAJ1956771.1"/>
    </source>
</evidence>
<feature type="non-terminal residue" evidence="1">
    <location>
        <position position="60"/>
    </location>
</feature>
<reference evidence="1" key="1">
    <citation type="submission" date="2022-07" db="EMBL/GenBank/DDBJ databases">
        <title>Phylogenomic reconstructions and comparative analyses of Kickxellomycotina fungi.</title>
        <authorList>
            <person name="Reynolds N.K."/>
            <person name="Stajich J.E."/>
            <person name="Barry K."/>
            <person name="Grigoriev I.V."/>
            <person name="Crous P."/>
            <person name="Smith M.E."/>
        </authorList>
    </citation>
    <scope>NUCLEOTIDE SEQUENCE</scope>
    <source>
        <strain evidence="1">RSA 1196</strain>
    </source>
</reference>